<reference evidence="2 3" key="1">
    <citation type="submission" date="2017-11" db="EMBL/GenBank/DDBJ databases">
        <title>Draft genome sequence of environmental isolate Aeromonas cavernicola sp. nov. MDC 2508.</title>
        <authorList>
            <person name="Colston S.M."/>
            <person name="Navarro A."/>
            <person name="Martinez-Murcia A.J."/>
            <person name="Graf J."/>
        </authorList>
    </citation>
    <scope>NUCLEOTIDE SEQUENCE [LARGE SCALE GENOMIC DNA]</scope>
    <source>
        <strain evidence="2 3">MDC 2508</strain>
    </source>
</reference>
<evidence type="ECO:0000313" key="2">
    <source>
        <dbReference type="EMBL" id="PJG57649.1"/>
    </source>
</evidence>
<dbReference type="EMBL" id="PGGC01000187">
    <property type="protein sequence ID" value="PJG57649.1"/>
    <property type="molecule type" value="Genomic_DNA"/>
</dbReference>
<dbReference type="PANTHER" id="PTHR43876:SF7">
    <property type="entry name" value="UBIQUINONE BIOSYNTHESIS MONOOXYGENASE COQ6, MITOCHONDRIAL"/>
    <property type="match status" value="1"/>
</dbReference>
<keyword evidence="3" id="KW-1185">Reference proteome</keyword>
<name>A0A2H9U0Z3_9GAMM</name>
<dbReference type="AlphaFoldDB" id="A0A2H9U0Z3"/>
<dbReference type="PANTHER" id="PTHR43876">
    <property type="entry name" value="UBIQUINONE BIOSYNTHESIS MONOOXYGENASE COQ6, MITOCHONDRIAL"/>
    <property type="match status" value="1"/>
</dbReference>
<feature type="non-terminal residue" evidence="2">
    <location>
        <position position="76"/>
    </location>
</feature>
<sequence>MQNVDVVIVGGGMVGLGLAAALKHSTLKVLVVEGQLPDPQLGAVADNRVSALSLASQRVLERVGAWQGIAARRYQP</sequence>
<dbReference type="Pfam" id="PF00070">
    <property type="entry name" value="Pyr_redox"/>
    <property type="match status" value="1"/>
</dbReference>
<comment type="caution">
    <text evidence="2">The sequence shown here is derived from an EMBL/GenBank/DDBJ whole genome shotgun (WGS) entry which is preliminary data.</text>
</comment>
<dbReference type="GO" id="GO:0019168">
    <property type="term" value="F:2-polyprenylphenol 6-hydroxylase activity"/>
    <property type="evidence" value="ECO:0007669"/>
    <property type="project" value="TreeGrafter"/>
</dbReference>
<dbReference type="InterPro" id="IPR036188">
    <property type="entry name" value="FAD/NAD-bd_sf"/>
</dbReference>
<proteinExistence type="predicted"/>
<organism evidence="2 3">
    <name type="scientific">Aeromonas cavernicola</name>
    <dbReference type="NCBI Taxonomy" id="1006623"/>
    <lineage>
        <taxon>Bacteria</taxon>
        <taxon>Pseudomonadati</taxon>
        <taxon>Pseudomonadota</taxon>
        <taxon>Gammaproteobacteria</taxon>
        <taxon>Aeromonadales</taxon>
        <taxon>Aeromonadaceae</taxon>
        <taxon>Aeromonas</taxon>
    </lineage>
</organism>
<dbReference type="SUPFAM" id="SSF51905">
    <property type="entry name" value="FAD/NAD(P)-binding domain"/>
    <property type="match status" value="1"/>
</dbReference>
<dbReference type="InterPro" id="IPR051205">
    <property type="entry name" value="UbiH/COQ6_monooxygenase"/>
</dbReference>
<evidence type="ECO:0000259" key="1">
    <source>
        <dbReference type="Pfam" id="PF00070"/>
    </source>
</evidence>
<evidence type="ECO:0000313" key="3">
    <source>
        <dbReference type="Proteomes" id="UP000235861"/>
    </source>
</evidence>
<feature type="domain" description="Pyridine nucleotide-disulphide oxidoreductase N-terminal" evidence="1">
    <location>
        <begin position="6"/>
        <end position="34"/>
    </location>
</feature>
<dbReference type="Proteomes" id="UP000235861">
    <property type="component" value="Unassembled WGS sequence"/>
</dbReference>
<dbReference type="InterPro" id="IPR039648">
    <property type="entry name" value="DHPH_N"/>
</dbReference>
<accession>A0A2H9U0Z3</accession>
<gene>
    <name evidence="2" type="ORF">CUC53_16860</name>
</gene>
<protein>
    <submittedName>
        <fullName evidence="2">FAD-dependent 2-octaprenylphenol hydroxylase</fullName>
    </submittedName>
</protein>
<dbReference type="Gene3D" id="3.50.50.60">
    <property type="entry name" value="FAD/NAD(P)-binding domain"/>
    <property type="match status" value="1"/>
</dbReference>